<organism evidence="2">
    <name type="scientific">Arthrobacter saudimassiliensis</name>
    <dbReference type="NCBI Taxonomy" id="1461584"/>
    <lineage>
        <taxon>Bacteria</taxon>
        <taxon>Bacillati</taxon>
        <taxon>Actinomycetota</taxon>
        <taxon>Actinomycetes</taxon>
        <taxon>Micrococcales</taxon>
        <taxon>Micrococcaceae</taxon>
        <taxon>Arthrobacter</taxon>
    </lineage>
</organism>
<keyword evidence="1" id="KW-0812">Transmembrane</keyword>
<sequence length="166" mass="16780">MDADLIVTLAAGVLIAVGVAGIVVPVLPGSILILLAFLGWAIGVSSGAGWWSFAFGTLFALAGMSASAVLTGRKLKQRQIPNRSVLVGLVAGVVGMFLIPVVGLVVGFAGGLLASEFVRQRNLAAAASSSWAALKATGLGMLAELALALAAGTAWIIGVWVHFATR</sequence>
<dbReference type="InterPro" id="IPR007403">
    <property type="entry name" value="DUF456"/>
</dbReference>
<gene>
    <name evidence="2" type="ORF">BN1051_02811</name>
</gene>
<feature type="transmembrane region" description="Helical" evidence="1">
    <location>
        <begin position="139"/>
        <end position="163"/>
    </location>
</feature>
<evidence type="ECO:0008006" key="3">
    <source>
        <dbReference type="Google" id="ProtNLM"/>
    </source>
</evidence>
<accession>A0A078MX92</accession>
<evidence type="ECO:0000256" key="1">
    <source>
        <dbReference type="SAM" id="Phobius"/>
    </source>
</evidence>
<feature type="transmembrane region" description="Helical" evidence="1">
    <location>
        <begin position="12"/>
        <end position="42"/>
    </location>
</feature>
<feature type="transmembrane region" description="Helical" evidence="1">
    <location>
        <begin position="48"/>
        <end position="72"/>
    </location>
</feature>
<dbReference type="EMBL" id="LN483072">
    <property type="protein sequence ID" value="CEA09441.1"/>
    <property type="molecule type" value="Genomic_DNA"/>
</dbReference>
<dbReference type="AlphaFoldDB" id="A0A078MX92"/>
<evidence type="ECO:0000313" key="2">
    <source>
        <dbReference type="EMBL" id="CEA09441.1"/>
    </source>
</evidence>
<proteinExistence type="predicted"/>
<reference evidence="2" key="1">
    <citation type="submission" date="2014-07" db="EMBL/GenBank/DDBJ databases">
        <authorList>
            <person name="Urmite Genomes Urmite Genomes"/>
        </authorList>
    </citation>
    <scope>NUCLEOTIDE SEQUENCE</scope>
    <source>
        <strain evidence="2">11W110_air</strain>
    </source>
</reference>
<feature type="transmembrane region" description="Helical" evidence="1">
    <location>
        <begin position="84"/>
        <end position="113"/>
    </location>
</feature>
<keyword evidence="1" id="KW-1133">Transmembrane helix</keyword>
<dbReference type="Pfam" id="PF04306">
    <property type="entry name" value="DUF456"/>
    <property type="match status" value="1"/>
</dbReference>
<name>A0A078MX92_9MICC</name>
<keyword evidence="1" id="KW-0472">Membrane</keyword>
<protein>
    <recommendedName>
        <fullName evidence="3">DUF456 domain-containing protein</fullName>
    </recommendedName>
</protein>
<dbReference type="PATRIC" id="fig|1461584.3.peg.2785"/>